<proteinExistence type="predicted"/>
<feature type="transmembrane region" description="Helical" evidence="1">
    <location>
        <begin position="226"/>
        <end position="249"/>
    </location>
</feature>
<keyword evidence="1" id="KW-0472">Membrane</keyword>
<dbReference type="EMBL" id="JAUCMV010000002">
    <property type="protein sequence ID" value="KAK0415269.1"/>
    <property type="molecule type" value="Genomic_DNA"/>
</dbReference>
<evidence type="ECO:0000256" key="1">
    <source>
        <dbReference type="SAM" id="Phobius"/>
    </source>
</evidence>
<feature type="transmembrane region" description="Helical" evidence="1">
    <location>
        <begin position="41"/>
        <end position="62"/>
    </location>
</feature>
<accession>A0AA39I2M6</accession>
<keyword evidence="1" id="KW-1133">Transmembrane helix</keyword>
<feature type="transmembrane region" description="Helical" evidence="1">
    <location>
        <begin position="111"/>
        <end position="129"/>
    </location>
</feature>
<reference evidence="2" key="1">
    <citation type="submission" date="2023-06" db="EMBL/GenBank/DDBJ databases">
        <title>Genomic analysis of the entomopathogenic nematode Steinernema hermaphroditum.</title>
        <authorList>
            <person name="Schwarz E.M."/>
            <person name="Heppert J.K."/>
            <person name="Baniya A."/>
            <person name="Schwartz H.T."/>
            <person name="Tan C.-H."/>
            <person name="Antoshechkin I."/>
            <person name="Sternberg P.W."/>
            <person name="Goodrich-Blair H."/>
            <person name="Dillman A.R."/>
        </authorList>
    </citation>
    <scope>NUCLEOTIDE SEQUENCE</scope>
    <source>
        <strain evidence="2">PS9179</strain>
        <tissue evidence="2">Whole animal</tissue>
    </source>
</reference>
<dbReference type="AlphaFoldDB" id="A0AA39I2M6"/>
<feature type="transmembrane region" description="Helical" evidence="1">
    <location>
        <begin position="184"/>
        <end position="205"/>
    </location>
</feature>
<evidence type="ECO:0000313" key="2">
    <source>
        <dbReference type="EMBL" id="KAK0415269.1"/>
    </source>
</evidence>
<evidence type="ECO:0000313" key="3">
    <source>
        <dbReference type="Proteomes" id="UP001175271"/>
    </source>
</evidence>
<feature type="transmembrane region" description="Helical" evidence="1">
    <location>
        <begin position="150"/>
        <end position="172"/>
    </location>
</feature>
<evidence type="ECO:0008006" key="4">
    <source>
        <dbReference type="Google" id="ProtNLM"/>
    </source>
</evidence>
<feature type="transmembrane region" description="Helical" evidence="1">
    <location>
        <begin position="82"/>
        <end position="99"/>
    </location>
</feature>
<organism evidence="2 3">
    <name type="scientific">Steinernema hermaphroditum</name>
    <dbReference type="NCBI Taxonomy" id="289476"/>
    <lineage>
        <taxon>Eukaryota</taxon>
        <taxon>Metazoa</taxon>
        <taxon>Ecdysozoa</taxon>
        <taxon>Nematoda</taxon>
        <taxon>Chromadorea</taxon>
        <taxon>Rhabditida</taxon>
        <taxon>Tylenchina</taxon>
        <taxon>Panagrolaimomorpha</taxon>
        <taxon>Strongyloidoidea</taxon>
        <taxon>Steinernematidae</taxon>
        <taxon>Steinernema</taxon>
    </lineage>
</organism>
<keyword evidence="3" id="KW-1185">Reference proteome</keyword>
<keyword evidence="1" id="KW-0812">Transmembrane</keyword>
<sequence>MVIFQAVIHTFMSTIPNVVHGLCGHLFEDADDPYQFIFIDLPYLLSYASILLISIFALCKLIPKKVSRRVVFIRNDIMIHRFFGDLCYGISILDYYFQIINNDTFKTIMQFTAYVIEFLPIIACAVFALDRALVLALPVLYGPWRIRHRLAVFVTVFEIGFIVALYIVNFLLDEVIYALEDILQVAFFGALFFETVMYAVFIFILRLHHKRVSTTLSSENKQTNHIVLFQAIIHTLLSTIPNAVSTAMYFMPEENDIRDPVIDGCFVSSYVSVLIVSIFTFYKLVPKRVQVVQATDKTAIS</sequence>
<gene>
    <name evidence="2" type="ORF">QR680_011858</name>
</gene>
<comment type="caution">
    <text evidence="2">The sequence shown here is derived from an EMBL/GenBank/DDBJ whole genome shotgun (WGS) entry which is preliminary data.</text>
</comment>
<protein>
    <recommendedName>
        <fullName evidence="4">G-protein coupled receptors family 1 profile domain-containing protein</fullName>
    </recommendedName>
</protein>
<name>A0AA39I2M6_9BILA</name>
<dbReference type="Proteomes" id="UP001175271">
    <property type="component" value="Unassembled WGS sequence"/>
</dbReference>
<feature type="transmembrane region" description="Helical" evidence="1">
    <location>
        <begin position="261"/>
        <end position="282"/>
    </location>
</feature>